<evidence type="ECO:0000313" key="2">
    <source>
        <dbReference type="EMBL" id="MPC67642.1"/>
    </source>
</evidence>
<reference evidence="2 3" key="1">
    <citation type="submission" date="2019-05" db="EMBL/GenBank/DDBJ databases">
        <title>Another draft genome of Portunus trituberculatus and its Hox gene families provides insights of decapod evolution.</title>
        <authorList>
            <person name="Jeong J.-H."/>
            <person name="Song I."/>
            <person name="Kim S."/>
            <person name="Choi T."/>
            <person name="Kim D."/>
            <person name="Ryu S."/>
            <person name="Kim W."/>
        </authorList>
    </citation>
    <scope>NUCLEOTIDE SEQUENCE [LARGE SCALE GENOMIC DNA]</scope>
    <source>
        <tissue evidence="2">Muscle</tissue>
    </source>
</reference>
<dbReference type="EMBL" id="VSRR010026537">
    <property type="protein sequence ID" value="MPC67642.1"/>
    <property type="molecule type" value="Genomic_DNA"/>
</dbReference>
<protein>
    <submittedName>
        <fullName evidence="2">Uncharacterized protein</fullName>
    </submittedName>
</protein>
<dbReference type="AlphaFoldDB" id="A0A5B7H966"/>
<evidence type="ECO:0000313" key="3">
    <source>
        <dbReference type="Proteomes" id="UP000324222"/>
    </source>
</evidence>
<feature type="region of interest" description="Disordered" evidence="1">
    <location>
        <begin position="1"/>
        <end position="20"/>
    </location>
</feature>
<evidence type="ECO:0000256" key="1">
    <source>
        <dbReference type="SAM" id="MobiDB-lite"/>
    </source>
</evidence>
<accession>A0A5B7H966</accession>
<dbReference type="Proteomes" id="UP000324222">
    <property type="component" value="Unassembled WGS sequence"/>
</dbReference>
<proteinExistence type="predicted"/>
<gene>
    <name evidence="2" type="ORF">E2C01_061820</name>
</gene>
<comment type="caution">
    <text evidence="2">The sequence shown here is derived from an EMBL/GenBank/DDBJ whole genome shotgun (WGS) entry which is preliminary data.</text>
</comment>
<keyword evidence="3" id="KW-1185">Reference proteome</keyword>
<organism evidence="2 3">
    <name type="scientific">Portunus trituberculatus</name>
    <name type="common">Swimming crab</name>
    <name type="synonym">Neptunus trituberculatus</name>
    <dbReference type="NCBI Taxonomy" id="210409"/>
    <lineage>
        <taxon>Eukaryota</taxon>
        <taxon>Metazoa</taxon>
        <taxon>Ecdysozoa</taxon>
        <taxon>Arthropoda</taxon>
        <taxon>Crustacea</taxon>
        <taxon>Multicrustacea</taxon>
        <taxon>Malacostraca</taxon>
        <taxon>Eumalacostraca</taxon>
        <taxon>Eucarida</taxon>
        <taxon>Decapoda</taxon>
        <taxon>Pleocyemata</taxon>
        <taxon>Brachyura</taxon>
        <taxon>Eubrachyura</taxon>
        <taxon>Portunoidea</taxon>
        <taxon>Portunidae</taxon>
        <taxon>Portuninae</taxon>
        <taxon>Portunus</taxon>
    </lineage>
</organism>
<sequence>MAAISLSLVEAPGRGSDSASSFPAALVTSLVRRPSPAPTHTIEDHRHSARAAHAARCRPHMALLTRAPSGPRPALPRVLREEVCYWVAAVAAAAAAATLRGTGSLRCKAV</sequence>
<name>A0A5B7H966_PORTR</name>